<reference evidence="1" key="1">
    <citation type="submission" date="2019-04" db="EMBL/GenBank/DDBJ databases">
        <title>Whole genome sequencing of oral phylogroup 2 treponemes.</title>
        <authorList>
            <person name="Chan Y."/>
            <person name="Zeng H.H."/>
            <person name="Yu X.L."/>
            <person name="Leung W.K."/>
            <person name="Watt R.M."/>
        </authorList>
    </citation>
    <scope>NUCLEOTIDE SEQUENCE</scope>
    <source>
        <strain evidence="1">OMZ 847</strain>
    </source>
</reference>
<evidence type="ECO:0000313" key="2">
    <source>
        <dbReference type="Proteomes" id="UP001059401"/>
    </source>
</evidence>
<name>A0ABY5HQB0_9SPIR</name>
<dbReference type="EMBL" id="CP038802">
    <property type="protein sequence ID" value="UTY27642.1"/>
    <property type="molecule type" value="Genomic_DNA"/>
</dbReference>
<proteinExistence type="predicted"/>
<gene>
    <name evidence="1" type="ORF">E4N76_00565</name>
</gene>
<organism evidence="1 2">
    <name type="scientific">Treponema putidum</name>
    <dbReference type="NCBI Taxonomy" id="221027"/>
    <lineage>
        <taxon>Bacteria</taxon>
        <taxon>Pseudomonadati</taxon>
        <taxon>Spirochaetota</taxon>
        <taxon>Spirochaetia</taxon>
        <taxon>Spirochaetales</taxon>
        <taxon>Treponemataceae</taxon>
        <taxon>Treponema</taxon>
    </lineage>
</organism>
<sequence>MNEQKNYPFHHCPYCKEKFEPAIRRFLKENLIAISCNSCGTVISCTHDMDAYIKIEGDEEANSEIIRHIIKESH</sequence>
<dbReference type="RefSeq" id="WP_255805663.1">
    <property type="nucleotide sequence ID" value="NZ_CP038802.1"/>
</dbReference>
<accession>A0ABY5HQB0</accession>
<keyword evidence="2" id="KW-1185">Reference proteome</keyword>
<dbReference type="Proteomes" id="UP001059401">
    <property type="component" value="Chromosome"/>
</dbReference>
<protein>
    <submittedName>
        <fullName evidence="1">Uncharacterized protein</fullName>
    </submittedName>
</protein>
<evidence type="ECO:0000313" key="1">
    <source>
        <dbReference type="EMBL" id="UTY27642.1"/>
    </source>
</evidence>